<dbReference type="Proteomes" id="UP001501772">
    <property type="component" value="Unassembled WGS sequence"/>
</dbReference>
<protein>
    <recommendedName>
        <fullName evidence="4">Tryptophan-rich sensory protein</fullName>
    </recommendedName>
</protein>
<feature type="transmembrane region" description="Helical" evidence="1">
    <location>
        <begin position="7"/>
        <end position="26"/>
    </location>
</feature>
<keyword evidence="1" id="KW-0812">Transmembrane</keyword>
<organism evidence="2 3">
    <name type="scientific">Pedobacter jeongneungensis</name>
    <dbReference type="NCBI Taxonomy" id="947309"/>
    <lineage>
        <taxon>Bacteria</taxon>
        <taxon>Pseudomonadati</taxon>
        <taxon>Bacteroidota</taxon>
        <taxon>Sphingobacteriia</taxon>
        <taxon>Sphingobacteriales</taxon>
        <taxon>Sphingobacteriaceae</taxon>
        <taxon>Pedobacter</taxon>
    </lineage>
</organism>
<sequence length="262" mass="29502">MKQLTKYLPIANATALILTIGINYFSNAGELNGNTMKVISDRYASYFTPAGFAFSIWGLIYLGLLGFVCYSIINRKEAKIIAIVSKISWWFVLSCLANSFWVIAWLNDYLGLSVVIMVILLISLLAIITGTRMELDAHPLKEYLLIYWPFAIYAGWVTVALIANVSAYLTKIGWDGWGIREDYWAVAMIGVAGLVNVVMVLTRNLREFATVGIWALFAISVANQHQPDQKLIVYACYIVMLILLVFIIRNGLKNRDRSVHNM</sequence>
<feature type="transmembrane region" description="Helical" evidence="1">
    <location>
        <begin position="208"/>
        <end position="225"/>
    </location>
</feature>
<evidence type="ECO:0008006" key="4">
    <source>
        <dbReference type="Google" id="ProtNLM"/>
    </source>
</evidence>
<evidence type="ECO:0000256" key="1">
    <source>
        <dbReference type="SAM" id="Phobius"/>
    </source>
</evidence>
<keyword evidence="1" id="KW-0472">Membrane</keyword>
<feature type="transmembrane region" description="Helical" evidence="1">
    <location>
        <begin position="183"/>
        <end position="201"/>
    </location>
</feature>
<dbReference type="EMBL" id="BAABBY010000004">
    <property type="protein sequence ID" value="GAA4202915.1"/>
    <property type="molecule type" value="Genomic_DNA"/>
</dbReference>
<dbReference type="InterPro" id="IPR038330">
    <property type="entry name" value="TspO/MBR-related_sf"/>
</dbReference>
<feature type="transmembrane region" description="Helical" evidence="1">
    <location>
        <begin position="80"/>
        <end position="103"/>
    </location>
</feature>
<proteinExistence type="predicted"/>
<dbReference type="RefSeq" id="WP_344851171.1">
    <property type="nucleotide sequence ID" value="NZ_BAABBY010000004.1"/>
</dbReference>
<feature type="transmembrane region" description="Helical" evidence="1">
    <location>
        <begin position="143"/>
        <end position="163"/>
    </location>
</feature>
<dbReference type="PANTHER" id="PTHR33802">
    <property type="entry name" value="SI:CH211-161H7.5-RELATED"/>
    <property type="match status" value="1"/>
</dbReference>
<comment type="caution">
    <text evidence="2">The sequence shown here is derived from an EMBL/GenBank/DDBJ whole genome shotgun (WGS) entry which is preliminary data.</text>
</comment>
<accession>A0ABP8BBU4</accession>
<dbReference type="PANTHER" id="PTHR33802:SF1">
    <property type="entry name" value="XK-RELATED PROTEIN"/>
    <property type="match status" value="1"/>
</dbReference>
<evidence type="ECO:0000313" key="3">
    <source>
        <dbReference type="Proteomes" id="UP001501772"/>
    </source>
</evidence>
<name>A0ABP8BBU4_9SPHI</name>
<evidence type="ECO:0000313" key="2">
    <source>
        <dbReference type="EMBL" id="GAA4202915.1"/>
    </source>
</evidence>
<reference evidence="3" key="1">
    <citation type="journal article" date="2019" name="Int. J. Syst. Evol. Microbiol.">
        <title>The Global Catalogue of Microorganisms (GCM) 10K type strain sequencing project: providing services to taxonomists for standard genome sequencing and annotation.</title>
        <authorList>
            <consortium name="The Broad Institute Genomics Platform"/>
            <consortium name="The Broad Institute Genome Sequencing Center for Infectious Disease"/>
            <person name="Wu L."/>
            <person name="Ma J."/>
        </authorList>
    </citation>
    <scope>NUCLEOTIDE SEQUENCE [LARGE SCALE GENOMIC DNA]</scope>
    <source>
        <strain evidence="3">JCM 17626</strain>
    </source>
</reference>
<feature type="transmembrane region" description="Helical" evidence="1">
    <location>
        <begin position="231"/>
        <end position="252"/>
    </location>
</feature>
<keyword evidence="1" id="KW-1133">Transmembrane helix</keyword>
<feature type="transmembrane region" description="Helical" evidence="1">
    <location>
        <begin position="46"/>
        <end position="73"/>
    </location>
</feature>
<keyword evidence="3" id="KW-1185">Reference proteome</keyword>
<feature type="transmembrane region" description="Helical" evidence="1">
    <location>
        <begin position="109"/>
        <end position="131"/>
    </location>
</feature>
<dbReference type="Gene3D" id="1.20.1260.100">
    <property type="entry name" value="TspO/MBR protein"/>
    <property type="match status" value="1"/>
</dbReference>
<gene>
    <name evidence="2" type="ORF">GCM10022289_18410</name>
</gene>